<dbReference type="SUPFAM" id="SSF52540">
    <property type="entry name" value="P-loop containing nucleoside triphosphate hydrolases"/>
    <property type="match status" value="1"/>
</dbReference>
<evidence type="ECO:0000313" key="12">
    <source>
        <dbReference type="Proteomes" id="UP000295658"/>
    </source>
</evidence>
<dbReference type="PANTHER" id="PTHR34388">
    <property type="entry name" value="DNA POLYMERASE III SUBUNIT DELTA"/>
    <property type="match status" value="1"/>
</dbReference>
<evidence type="ECO:0000256" key="5">
    <source>
        <dbReference type="ARBA" id="ARBA00022705"/>
    </source>
</evidence>
<dbReference type="EC" id="2.7.7.7" evidence="1"/>
<dbReference type="InterPro" id="IPR008921">
    <property type="entry name" value="DNA_pol3_clamp-load_cplx_C"/>
</dbReference>
<dbReference type="Pfam" id="PF06144">
    <property type="entry name" value="DNA_pol3_delta"/>
    <property type="match status" value="1"/>
</dbReference>
<dbReference type="PANTHER" id="PTHR34388:SF1">
    <property type="entry name" value="DNA POLYMERASE III SUBUNIT DELTA"/>
    <property type="match status" value="1"/>
</dbReference>
<dbReference type="InterPro" id="IPR005790">
    <property type="entry name" value="DNA_polIII_delta"/>
</dbReference>
<dbReference type="SUPFAM" id="SSF48019">
    <property type="entry name" value="post-AAA+ oligomerization domain-like"/>
    <property type="match status" value="1"/>
</dbReference>
<evidence type="ECO:0000256" key="1">
    <source>
        <dbReference type="ARBA" id="ARBA00012417"/>
    </source>
</evidence>
<dbReference type="Proteomes" id="UP000295658">
    <property type="component" value="Unassembled WGS sequence"/>
</dbReference>
<evidence type="ECO:0000256" key="6">
    <source>
        <dbReference type="ARBA" id="ARBA00022932"/>
    </source>
</evidence>
<dbReference type="GO" id="GO:0009360">
    <property type="term" value="C:DNA polymerase III complex"/>
    <property type="evidence" value="ECO:0007669"/>
    <property type="project" value="InterPro"/>
</dbReference>
<evidence type="ECO:0000256" key="3">
    <source>
        <dbReference type="ARBA" id="ARBA00022679"/>
    </source>
</evidence>
<feature type="domain" description="DNA polymerase III delta subunit-like C-terminal" evidence="10">
    <location>
        <begin position="197"/>
        <end position="317"/>
    </location>
</feature>
<name>A0A4R1QD27_9BACL</name>
<evidence type="ECO:0000256" key="2">
    <source>
        <dbReference type="ARBA" id="ARBA00017703"/>
    </source>
</evidence>
<organism evidence="11 12">
    <name type="scientific">Thermolongibacillus altinsuensis</name>
    <dbReference type="NCBI Taxonomy" id="575256"/>
    <lineage>
        <taxon>Bacteria</taxon>
        <taxon>Bacillati</taxon>
        <taxon>Bacillota</taxon>
        <taxon>Bacilli</taxon>
        <taxon>Bacillales</taxon>
        <taxon>Anoxybacillaceae</taxon>
        <taxon>Thermolongibacillus</taxon>
    </lineage>
</organism>
<evidence type="ECO:0000313" key="11">
    <source>
        <dbReference type="EMBL" id="TCL48879.1"/>
    </source>
</evidence>
<evidence type="ECO:0000259" key="10">
    <source>
        <dbReference type="Pfam" id="PF21694"/>
    </source>
</evidence>
<dbReference type="InterPro" id="IPR010372">
    <property type="entry name" value="DNA_pol3_delta_N"/>
</dbReference>
<keyword evidence="12" id="KW-1185">Reference proteome</keyword>
<dbReference type="Gene3D" id="3.40.50.300">
    <property type="entry name" value="P-loop containing nucleotide triphosphate hydrolases"/>
    <property type="match status" value="1"/>
</dbReference>
<keyword evidence="5" id="KW-0235">DNA replication</keyword>
<feature type="domain" description="DNA polymerase III delta N-terminal" evidence="9">
    <location>
        <begin position="5"/>
        <end position="129"/>
    </location>
</feature>
<dbReference type="AlphaFoldDB" id="A0A4R1QD27"/>
<keyword evidence="6" id="KW-0239">DNA-directed DNA polymerase</keyword>
<dbReference type="InterPro" id="IPR048466">
    <property type="entry name" value="DNA_pol3_delta-like_C"/>
</dbReference>
<evidence type="ECO:0000259" key="9">
    <source>
        <dbReference type="Pfam" id="PF06144"/>
    </source>
</evidence>
<dbReference type="Pfam" id="PF21694">
    <property type="entry name" value="DNA_pol3_delta_C"/>
    <property type="match status" value="1"/>
</dbReference>
<comment type="caution">
    <text evidence="11">The sequence shown here is derived from an EMBL/GenBank/DDBJ whole genome shotgun (WGS) entry which is preliminary data.</text>
</comment>
<dbReference type="EMBL" id="SLUL01000008">
    <property type="protein sequence ID" value="TCL48879.1"/>
    <property type="molecule type" value="Genomic_DNA"/>
</dbReference>
<dbReference type="Gene3D" id="1.10.8.60">
    <property type="match status" value="1"/>
</dbReference>
<dbReference type="Gene3D" id="1.20.272.10">
    <property type="match status" value="1"/>
</dbReference>
<dbReference type="GO" id="GO:0003887">
    <property type="term" value="F:DNA-directed DNA polymerase activity"/>
    <property type="evidence" value="ECO:0007669"/>
    <property type="project" value="UniProtKB-KW"/>
</dbReference>
<gene>
    <name evidence="11" type="ORF">EDD69_108137</name>
</gene>
<comment type="catalytic activity">
    <reaction evidence="8">
        <text>DNA(n) + a 2'-deoxyribonucleoside 5'-triphosphate = DNA(n+1) + diphosphate</text>
        <dbReference type="Rhea" id="RHEA:22508"/>
        <dbReference type="Rhea" id="RHEA-COMP:17339"/>
        <dbReference type="Rhea" id="RHEA-COMP:17340"/>
        <dbReference type="ChEBI" id="CHEBI:33019"/>
        <dbReference type="ChEBI" id="CHEBI:61560"/>
        <dbReference type="ChEBI" id="CHEBI:173112"/>
        <dbReference type="EC" id="2.7.7.7"/>
    </reaction>
</comment>
<dbReference type="InterPro" id="IPR027417">
    <property type="entry name" value="P-loop_NTPase"/>
</dbReference>
<keyword evidence="3" id="KW-0808">Transferase</keyword>
<dbReference type="NCBIfam" id="TIGR01128">
    <property type="entry name" value="holA"/>
    <property type="match status" value="1"/>
</dbReference>
<dbReference type="RefSeq" id="WP_243643084.1">
    <property type="nucleotide sequence ID" value="NZ_BSVG01000001.1"/>
</dbReference>
<comment type="similarity">
    <text evidence="7">Belongs to the DNA polymerase HolA subunit family.</text>
</comment>
<dbReference type="GO" id="GO:0006261">
    <property type="term" value="P:DNA-templated DNA replication"/>
    <property type="evidence" value="ECO:0007669"/>
    <property type="project" value="TreeGrafter"/>
</dbReference>
<evidence type="ECO:0000256" key="4">
    <source>
        <dbReference type="ARBA" id="ARBA00022695"/>
    </source>
</evidence>
<evidence type="ECO:0000256" key="7">
    <source>
        <dbReference type="ARBA" id="ARBA00034754"/>
    </source>
</evidence>
<dbReference type="GO" id="GO:0003677">
    <property type="term" value="F:DNA binding"/>
    <property type="evidence" value="ECO:0007669"/>
    <property type="project" value="InterPro"/>
</dbReference>
<evidence type="ECO:0000256" key="8">
    <source>
        <dbReference type="ARBA" id="ARBA00049244"/>
    </source>
</evidence>
<protein>
    <recommendedName>
        <fullName evidence="2">DNA polymerase III subunit delta</fullName>
        <ecNumber evidence="1">2.7.7.7</ecNumber>
    </recommendedName>
</protein>
<keyword evidence="4" id="KW-0548">Nucleotidyltransferase</keyword>
<reference evidence="11 12" key="1">
    <citation type="submission" date="2019-03" db="EMBL/GenBank/DDBJ databases">
        <title>Genomic Encyclopedia of Type Strains, Phase IV (KMG-IV): sequencing the most valuable type-strain genomes for metagenomic binning, comparative biology and taxonomic classification.</title>
        <authorList>
            <person name="Goeker M."/>
        </authorList>
    </citation>
    <scope>NUCLEOTIDE SEQUENCE [LARGE SCALE GENOMIC DNA]</scope>
    <source>
        <strain evidence="11 12">DSM 24979</strain>
    </source>
</reference>
<accession>A0A4R1QD27</accession>
<proteinExistence type="inferred from homology"/>
<sequence length="323" mass="37255">MEPLYLLYGTEHFLIKEAYERLIKKALSEEEREFNLCTYDCEETPIELALEDAETLPFFGERKVVLIKNPFFLTAEKGKEKVEHDLKKLEAYIEQPSPFSVVIFVGFYDKLDERKKITKMLLKTANVFVANPLNEKELKEWIRGSCRIDDEGVEALLKLAGTDLMTLANEIEKLTLFVGDRTITAKDVYSLVARSLEQNIFVLIEQVVARDLSAALRTLYDLLRQNEEPIKILALLASQFRLIYQVKELMKKGYGQQQIASMLKVHPFRVKVAAGYAKGFSENELMDIMNELAEADYRMKSSGIDKQLILELFFMKLQNKKEA</sequence>